<dbReference type="GO" id="GO:0045493">
    <property type="term" value="P:xylan catabolic process"/>
    <property type="evidence" value="ECO:0007669"/>
    <property type="project" value="InterPro"/>
</dbReference>
<dbReference type="FunFam" id="3.40.50.1700:FF:000001">
    <property type="entry name" value="probable beta-D-xylosidase 2"/>
    <property type="match status" value="1"/>
</dbReference>
<dbReference type="GO" id="GO:0005576">
    <property type="term" value="C:extracellular region"/>
    <property type="evidence" value="ECO:0007669"/>
    <property type="project" value="UniProtKB-SubCell"/>
</dbReference>
<keyword evidence="3 7" id="KW-0732">Signal</keyword>
<dbReference type="Proteomes" id="UP000516437">
    <property type="component" value="Unassembled WGS sequence"/>
</dbReference>
<dbReference type="InterPro" id="IPR002772">
    <property type="entry name" value="Glyco_hydro_3_C"/>
</dbReference>
<name>A0A6A1UK89_9ROSI</name>
<feature type="chain" id="PRO_5025604937" evidence="7">
    <location>
        <begin position="26"/>
        <end position="799"/>
    </location>
</feature>
<evidence type="ECO:0000256" key="5">
    <source>
        <dbReference type="ARBA" id="ARBA00023180"/>
    </source>
</evidence>
<evidence type="ECO:0000256" key="3">
    <source>
        <dbReference type="ARBA" id="ARBA00022729"/>
    </source>
</evidence>
<dbReference type="GO" id="GO:0046556">
    <property type="term" value="F:alpha-L-arabinofuranosidase activity"/>
    <property type="evidence" value="ECO:0007669"/>
    <property type="project" value="TreeGrafter"/>
</dbReference>
<dbReference type="InterPro" id="IPR001764">
    <property type="entry name" value="Glyco_hydro_3_N"/>
</dbReference>
<dbReference type="SMART" id="SM01217">
    <property type="entry name" value="Fn3_like"/>
    <property type="match status" value="1"/>
</dbReference>
<protein>
    <submittedName>
        <fullName evidence="9">Putative beta-D-xylosidase 2</fullName>
    </submittedName>
</protein>
<dbReference type="Gene3D" id="2.60.40.10">
    <property type="entry name" value="Immunoglobulins"/>
    <property type="match status" value="1"/>
</dbReference>
<dbReference type="PANTHER" id="PTHR42721">
    <property type="entry name" value="SUGAR HYDROLASE-RELATED"/>
    <property type="match status" value="1"/>
</dbReference>
<evidence type="ECO:0000256" key="6">
    <source>
        <dbReference type="ARBA" id="ARBA00023295"/>
    </source>
</evidence>
<dbReference type="FunFam" id="3.20.20.300:FF:000004">
    <property type="entry name" value="probable beta-D-xylosidase 7"/>
    <property type="match status" value="1"/>
</dbReference>
<dbReference type="InterPro" id="IPR013783">
    <property type="entry name" value="Ig-like_fold"/>
</dbReference>
<organism evidence="9 10">
    <name type="scientific">Morella rubra</name>
    <name type="common">Chinese bayberry</name>
    <dbReference type="NCBI Taxonomy" id="262757"/>
    <lineage>
        <taxon>Eukaryota</taxon>
        <taxon>Viridiplantae</taxon>
        <taxon>Streptophyta</taxon>
        <taxon>Embryophyta</taxon>
        <taxon>Tracheophyta</taxon>
        <taxon>Spermatophyta</taxon>
        <taxon>Magnoliopsida</taxon>
        <taxon>eudicotyledons</taxon>
        <taxon>Gunneridae</taxon>
        <taxon>Pentapetalae</taxon>
        <taxon>rosids</taxon>
        <taxon>fabids</taxon>
        <taxon>Fagales</taxon>
        <taxon>Myricaceae</taxon>
        <taxon>Morella</taxon>
    </lineage>
</organism>
<dbReference type="InterPro" id="IPR036881">
    <property type="entry name" value="Glyco_hydro_3_C_sf"/>
</dbReference>
<evidence type="ECO:0000256" key="1">
    <source>
        <dbReference type="ARBA" id="ARBA00004613"/>
    </source>
</evidence>
<dbReference type="EMBL" id="RXIC02000134">
    <property type="protein sequence ID" value="KAB1200689.1"/>
    <property type="molecule type" value="Genomic_DNA"/>
</dbReference>
<keyword evidence="10" id="KW-1185">Reference proteome</keyword>
<feature type="domain" description="Fibronectin type III-like" evidence="8">
    <location>
        <begin position="714"/>
        <end position="784"/>
    </location>
</feature>
<dbReference type="SUPFAM" id="SSF52279">
    <property type="entry name" value="Beta-D-glucan exohydrolase, C-terminal domain"/>
    <property type="match status" value="1"/>
</dbReference>
<evidence type="ECO:0000313" key="10">
    <source>
        <dbReference type="Proteomes" id="UP000516437"/>
    </source>
</evidence>
<accession>A0A6A1UK89</accession>
<dbReference type="InterPro" id="IPR036962">
    <property type="entry name" value="Glyco_hydro_3_N_sf"/>
</dbReference>
<gene>
    <name evidence="9" type="ORF">CJ030_MR0G006566</name>
</gene>
<dbReference type="Pfam" id="PF00933">
    <property type="entry name" value="Glyco_hydro_3"/>
    <property type="match status" value="1"/>
</dbReference>
<evidence type="ECO:0000256" key="4">
    <source>
        <dbReference type="ARBA" id="ARBA00022801"/>
    </source>
</evidence>
<reference evidence="9 10" key="1">
    <citation type="journal article" date="2019" name="Plant Biotechnol. J.">
        <title>The red bayberry genome and genetic basis of sex determination.</title>
        <authorList>
            <person name="Jia H.M."/>
            <person name="Jia H.J."/>
            <person name="Cai Q.L."/>
            <person name="Wang Y."/>
            <person name="Zhao H.B."/>
            <person name="Yang W.F."/>
            <person name="Wang G.Y."/>
            <person name="Li Y.H."/>
            <person name="Zhan D.L."/>
            <person name="Shen Y.T."/>
            <person name="Niu Q.F."/>
            <person name="Chang L."/>
            <person name="Qiu J."/>
            <person name="Zhao L."/>
            <person name="Xie H.B."/>
            <person name="Fu W.Y."/>
            <person name="Jin J."/>
            <person name="Li X.W."/>
            <person name="Jiao Y."/>
            <person name="Zhou C.C."/>
            <person name="Tu T."/>
            <person name="Chai C.Y."/>
            <person name="Gao J.L."/>
            <person name="Fan L.J."/>
            <person name="van de Weg E."/>
            <person name="Wang J.Y."/>
            <person name="Gao Z.S."/>
        </authorList>
    </citation>
    <scope>NUCLEOTIDE SEQUENCE [LARGE SCALE GENOMIC DNA]</scope>
    <source>
        <tissue evidence="9">Leaves</tissue>
    </source>
</reference>
<dbReference type="Pfam" id="PF01915">
    <property type="entry name" value="Glyco_hydro_3_C"/>
    <property type="match status" value="1"/>
</dbReference>
<feature type="signal peptide" evidence="7">
    <location>
        <begin position="1"/>
        <end position="25"/>
    </location>
</feature>
<dbReference type="PANTHER" id="PTHR42721:SF45">
    <property type="entry name" value="BETA-D-XYLOSIDASE 2-RELATED"/>
    <property type="match status" value="1"/>
</dbReference>
<dbReference type="SUPFAM" id="SSF51445">
    <property type="entry name" value="(Trans)glycosidases"/>
    <property type="match status" value="1"/>
</dbReference>
<comment type="caution">
    <text evidence="9">The sequence shown here is derived from an EMBL/GenBank/DDBJ whole genome shotgun (WGS) entry which is preliminary data.</text>
</comment>
<dbReference type="Pfam" id="PF14310">
    <property type="entry name" value="Fn3-like"/>
    <property type="match status" value="1"/>
</dbReference>
<dbReference type="InterPro" id="IPR017853">
    <property type="entry name" value="GH"/>
</dbReference>
<dbReference type="PRINTS" id="PR00133">
    <property type="entry name" value="GLHYDRLASE3"/>
</dbReference>
<comment type="subcellular location">
    <subcellularLocation>
        <location evidence="1">Secreted</location>
    </subcellularLocation>
</comment>
<dbReference type="Gene3D" id="3.40.50.1700">
    <property type="entry name" value="Glycoside hydrolase family 3 C-terminal domain"/>
    <property type="match status" value="1"/>
</dbReference>
<evidence type="ECO:0000259" key="8">
    <source>
        <dbReference type="SMART" id="SM01217"/>
    </source>
</evidence>
<evidence type="ECO:0000313" key="9">
    <source>
        <dbReference type="EMBL" id="KAB1200689.1"/>
    </source>
</evidence>
<sequence>MASTTMRSLPFGIFLLPLLLASVFGHTSGAREPFACDPKDAKTRDFPFCRVSLPTQERVRDLTGRLTLQEKVSLLVNNAAAVTRLGIKGYEWWSEALHGVSNVGPGTKFGGDFPGATSFPQVITTAASFNASLWKAIGRVVSDEARAMYNGGVAGLTYWSPNVNIFRDPRWGRGQETPGEDPVVVGTYGASYVRGLQGDDGNRLKVAACCKHFTAYDLDNWNGIDRFHFNAKVSKQDIEDTFDVPFKMCVKEGKVASVMCSYNQVNGVPTCADPNLLRKTVRGVWRLDGYIVSDCDSVGVYYDEQHYTSTPEEAAADAIKAGLDLDCGPFLAVHTENAVKRGLLNENDVNGALANTLNVQMRLGMFDGEPSSQPFGNLGAKDVCTAAHQELALEAARQGIVLLKNRGPSLPLSRRRHPTVAVIGPNSNVTDTMIGNYAGESLSLFKKHISMINPQAGTHTCVACGYTSPLQGIGRYARTIHQQGCADVACATDKLFSAAVDAARQADATVLVVGLDQSIEAEFRDRAGLLLPGRQQELVSKVAAASRGPTILVLMSGGPIDLGFAKNDPRIGAILWAGYPGQDGGAAIADILFGTSNPGGKLPMTWYPQDYLSNLPMTSMAMRSSRSRGYPGRTYRFYKGPVVYSFGHGKSYTKFVHTIASAPTVVAIPLHGRHGSGNTTISGKAIRVTHAKCDKLSVAVDLDVKNLGSMDGSHTLLVFSKPPHAGHWAPRKQLVAFEKVHVPARAQKRVRINIHVCKVLSVVDRSGIRRIQMGEHSLHIGNIKHSVSLQVATLGVIKS</sequence>
<dbReference type="Gene3D" id="3.20.20.300">
    <property type="entry name" value="Glycoside hydrolase, family 3, N-terminal domain"/>
    <property type="match status" value="1"/>
</dbReference>
<dbReference type="InterPro" id="IPR026891">
    <property type="entry name" value="Fn3-like"/>
</dbReference>
<evidence type="ECO:0000256" key="7">
    <source>
        <dbReference type="SAM" id="SignalP"/>
    </source>
</evidence>
<keyword evidence="5" id="KW-0325">Glycoprotein</keyword>
<dbReference type="AlphaFoldDB" id="A0A6A1UK89"/>
<keyword evidence="2" id="KW-0964">Secreted</keyword>
<dbReference type="GO" id="GO:0031222">
    <property type="term" value="P:arabinan catabolic process"/>
    <property type="evidence" value="ECO:0007669"/>
    <property type="project" value="TreeGrafter"/>
</dbReference>
<dbReference type="GO" id="GO:0009044">
    <property type="term" value="F:xylan 1,4-beta-xylosidase activity"/>
    <property type="evidence" value="ECO:0007669"/>
    <property type="project" value="InterPro"/>
</dbReference>
<evidence type="ECO:0000256" key="2">
    <source>
        <dbReference type="ARBA" id="ARBA00022525"/>
    </source>
</evidence>
<proteinExistence type="predicted"/>
<dbReference type="OrthoDB" id="47059at2759"/>
<dbReference type="InterPro" id="IPR044993">
    <property type="entry name" value="BXL"/>
</dbReference>
<keyword evidence="4" id="KW-0378">Hydrolase</keyword>
<keyword evidence="6" id="KW-0326">Glycosidase</keyword>